<dbReference type="SUPFAM" id="SSF51905">
    <property type="entry name" value="FAD/NAD(P)-binding domain"/>
    <property type="match status" value="1"/>
</dbReference>
<evidence type="ECO:0000313" key="2">
    <source>
        <dbReference type="Proteomes" id="UP000000637"/>
    </source>
</evidence>
<keyword evidence="2" id="KW-1185">Reference proteome</keyword>
<protein>
    <recommendedName>
        <fullName evidence="3">FAD-binding protein</fullName>
    </recommendedName>
</protein>
<dbReference type="eggNOG" id="COG2072">
    <property type="taxonomic scope" value="Bacteria"/>
</dbReference>
<sequence length="360" mass="38245">MFRLFCQRFSSSDCLTVSLSMAGAGETRKFLLPIPTILGRQWRIKATSGYVHNGPGSVPDPPHCAPDEHTKRGVAEAIHGRKSSVVFESPNGRRTCFTPHTPAIYLRPLGELGRDPTRCRKAHTSRRNQAVSLTPDSATERTTTVVIGAGLSGLAVASELSRFGVGSIVVDGFGALSTTGPSVHTGMLQRTDAADPAAMQERNEILRHLRNYAANHHLDVRNTTRAVRLDFLGADPSRQIGYGLAASMTTAGLRTGLHVSGPLESTPRQWAVHTANGVLLADHVVVTRCAQSQLRRMLAELGIAVGQNFAAAMRAVGMHLVGVGDLITPSPKEVLRQAKAVGQAISTKVALPAGPGIAIA</sequence>
<reference evidence="1 2" key="1">
    <citation type="journal article" date="2006" name="PLoS Genet.">
        <title>Secrets of soil survival revealed by the genome sequence of Arthrobacter aurescens TC1.</title>
        <authorList>
            <person name="Mongodin E.F."/>
            <person name="Shapir N."/>
            <person name="Daugherty S.C."/>
            <person name="DeBoy R.T."/>
            <person name="Emerson J.B."/>
            <person name="Shvartzbeyn A."/>
            <person name="Radune D."/>
            <person name="Vamathevan J."/>
            <person name="Riggs F."/>
            <person name="Grinberg V."/>
            <person name="Khouri H."/>
            <person name="Wackett L.P."/>
            <person name="Nelson K.E."/>
            <person name="Sadowsky M.J."/>
        </authorList>
    </citation>
    <scope>NUCLEOTIDE SEQUENCE [LARGE SCALE GENOMIC DNA]</scope>
    <source>
        <strain evidence="1 2">TC1</strain>
    </source>
</reference>
<dbReference type="HOGENOM" id="CLU_768681_0_0_11"/>
<dbReference type="Proteomes" id="UP000000637">
    <property type="component" value="Chromosome"/>
</dbReference>
<name>A1R1V8_PAEAT</name>
<dbReference type="InterPro" id="IPR036188">
    <property type="entry name" value="FAD/NAD-bd_sf"/>
</dbReference>
<dbReference type="AlphaFoldDB" id="A1R1V8"/>
<gene>
    <name evidence="1" type="ordered locus">AAur_0409</name>
</gene>
<accession>A1R1V8</accession>
<evidence type="ECO:0000313" key="1">
    <source>
        <dbReference type="EMBL" id="ABM09842.1"/>
    </source>
</evidence>
<dbReference type="STRING" id="290340.AAur_0409"/>
<dbReference type="EMBL" id="CP000474">
    <property type="protein sequence ID" value="ABM09842.1"/>
    <property type="molecule type" value="Genomic_DNA"/>
</dbReference>
<organism evidence="1 2">
    <name type="scientific">Paenarthrobacter aurescens (strain TC1)</name>
    <dbReference type="NCBI Taxonomy" id="290340"/>
    <lineage>
        <taxon>Bacteria</taxon>
        <taxon>Bacillati</taxon>
        <taxon>Actinomycetota</taxon>
        <taxon>Actinomycetes</taxon>
        <taxon>Micrococcales</taxon>
        <taxon>Micrococcaceae</taxon>
        <taxon>Paenarthrobacter</taxon>
    </lineage>
</organism>
<evidence type="ECO:0008006" key="3">
    <source>
        <dbReference type="Google" id="ProtNLM"/>
    </source>
</evidence>
<dbReference type="Gene3D" id="3.50.50.60">
    <property type="entry name" value="FAD/NAD(P)-binding domain"/>
    <property type="match status" value="1"/>
</dbReference>
<dbReference type="KEGG" id="aau:AAur_0409"/>
<proteinExistence type="predicted"/>